<comment type="caution">
    <text evidence="2">The sequence shown here is derived from an EMBL/GenBank/DDBJ whole genome shotgun (WGS) entry which is preliminary data.</text>
</comment>
<dbReference type="Proteomes" id="UP000276834">
    <property type="component" value="Unassembled WGS sequence"/>
</dbReference>
<evidence type="ECO:0000313" key="3">
    <source>
        <dbReference type="Proteomes" id="UP000276834"/>
    </source>
</evidence>
<reference evidence="2 3" key="1">
    <citation type="journal article" date="2018" name="Proc. R. Soc. B">
        <title>A non-coding region near Follistatin controls head colour polymorphism in the Gouldian finch.</title>
        <authorList>
            <person name="Toomey M.B."/>
            <person name="Marques C.I."/>
            <person name="Andrade P."/>
            <person name="Araujo P.M."/>
            <person name="Sabatino S."/>
            <person name="Gazda M.A."/>
            <person name="Afonso S."/>
            <person name="Lopes R.J."/>
            <person name="Corbo J.C."/>
            <person name="Carneiro M."/>
        </authorList>
    </citation>
    <scope>NUCLEOTIDE SEQUENCE [LARGE SCALE GENOMIC DNA]</scope>
    <source>
        <strain evidence="2">Red01</strain>
        <tissue evidence="2">Muscle</tissue>
    </source>
</reference>
<feature type="compositionally biased region" description="Low complexity" evidence="1">
    <location>
        <begin position="68"/>
        <end position="83"/>
    </location>
</feature>
<evidence type="ECO:0000256" key="1">
    <source>
        <dbReference type="SAM" id="MobiDB-lite"/>
    </source>
</evidence>
<name>A0A3L8S3V3_CHLGU</name>
<keyword evidence="3" id="KW-1185">Reference proteome</keyword>
<proteinExistence type="predicted"/>
<gene>
    <name evidence="2" type="ORF">DV515_00012839</name>
</gene>
<protein>
    <submittedName>
        <fullName evidence="2">Uncharacterized protein</fullName>
    </submittedName>
</protein>
<sequence>MIWLESGQGSDFSDLDLSMSLLLFLPCPPATCFPPCLGKSWIQGREESAAQRSRKTLAGSKPVQGHRAASPASPASSASPAAPLEGNSTLPSVPRAAACLLGRKELNCLLCLALLCILQEKRRPAAAGR</sequence>
<feature type="region of interest" description="Disordered" evidence="1">
    <location>
        <begin position="47"/>
        <end position="89"/>
    </location>
</feature>
<organism evidence="2 3">
    <name type="scientific">Chloebia gouldiae</name>
    <name type="common">Gouldian finch</name>
    <name type="synonym">Erythrura gouldiae</name>
    <dbReference type="NCBI Taxonomy" id="44316"/>
    <lineage>
        <taxon>Eukaryota</taxon>
        <taxon>Metazoa</taxon>
        <taxon>Chordata</taxon>
        <taxon>Craniata</taxon>
        <taxon>Vertebrata</taxon>
        <taxon>Euteleostomi</taxon>
        <taxon>Archelosauria</taxon>
        <taxon>Archosauria</taxon>
        <taxon>Dinosauria</taxon>
        <taxon>Saurischia</taxon>
        <taxon>Theropoda</taxon>
        <taxon>Coelurosauria</taxon>
        <taxon>Aves</taxon>
        <taxon>Neognathae</taxon>
        <taxon>Neoaves</taxon>
        <taxon>Telluraves</taxon>
        <taxon>Australaves</taxon>
        <taxon>Passeriformes</taxon>
        <taxon>Passeroidea</taxon>
        <taxon>Passeridae</taxon>
        <taxon>Chloebia</taxon>
    </lineage>
</organism>
<accession>A0A3L8S3V3</accession>
<dbReference type="EMBL" id="QUSF01000077">
    <property type="protein sequence ID" value="RLV95598.1"/>
    <property type="molecule type" value="Genomic_DNA"/>
</dbReference>
<dbReference type="AlphaFoldDB" id="A0A3L8S3V3"/>
<evidence type="ECO:0000313" key="2">
    <source>
        <dbReference type="EMBL" id="RLV95598.1"/>
    </source>
</evidence>